<dbReference type="Proteomes" id="UP000320762">
    <property type="component" value="Unassembled WGS sequence"/>
</dbReference>
<evidence type="ECO:0000256" key="3">
    <source>
        <dbReference type="ARBA" id="ARBA00022722"/>
    </source>
</evidence>
<dbReference type="GO" id="GO:0017108">
    <property type="term" value="F:5'-flap endonuclease activity"/>
    <property type="evidence" value="ECO:0007669"/>
    <property type="project" value="UniProtKB-UniRule"/>
</dbReference>
<keyword evidence="5 13" id="KW-0255">Endonuclease</keyword>
<dbReference type="Pfam" id="PF00752">
    <property type="entry name" value="XPG_N"/>
    <property type="match status" value="1"/>
</dbReference>
<keyword evidence="8 13" id="KW-0269">Exonuclease</keyword>
<dbReference type="GO" id="GO:0003677">
    <property type="term" value="F:DNA binding"/>
    <property type="evidence" value="ECO:0007669"/>
    <property type="project" value="UniProtKB-UniRule"/>
</dbReference>
<dbReference type="SUPFAM" id="SSF47807">
    <property type="entry name" value="5' to 3' exonuclease, C-terminal subdomain"/>
    <property type="match status" value="1"/>
</dbReference>
<evidence type="ECO:0000259" key="16">
    <source>
        <dbReference type="SMART" id="SM00485"/>
    </source>
</evidence>
<evidence type="ECO:0000259" key="15">
    <source>
        <dbReference type="SMART" id="SM00484"/>
    </source>
</evidence>
<evidence type="ECO:0000256" key="13">
    <source>
        <dbReference type="HAMAP-Rule" id="MF_03140"/>
    </source>
</evidence>
<dbReference type="CDD" id="cd09907">
    <property type="entry name" value="H3TH_FEN1-Euk"/>
    <property type="match status" value="1"/>
</dbReference>
<dbReference type="GO" id="GO:0043137">
    <property type="term" value="P:DNA replication, removal of RNA primer"/>
    <property type="evidence" value="ECO:0007669"/>
    <property type="project" value="UniProtKB-UniRule"/>
</dbReference>
<evidence type="ECO:0000256" key="11">
    <source>
        <dbReference type="ARBA" id="ARBA00023204"/>
    </source>
</evidence>
<keyword evidence="3 13" id="KW-0540">Nuclease</keyword>
<dbReference type="GO" id="GO:0005654">
    <property type="term" value="C:nucleoplasm"/>
    <property type="evidence" value="ECO:0007669"/>
    <property type="project" value="UniProtKB-SubCell"/>
</dbReference>
<feature type="compositionally biased region" description="Acidic residues" evidence="14">
    <location>
        <begin position="295"/>
        <end position="304"/>
    </location>
</feature>
<keyword evidence="10 13" id="KW-0496">Mitochondrion</keyword>
<feature type="compositionally biased region" description="Basic and acidic residues" evidence="14">
    <location>
        <begin position="430"/>
        <end position="440"/>
    </location>
</feature>
<accession>A0A550C6W9</accession>
<feature type="region of interest" description="Disordered" evidence="14">
    <location>
        <begin position="269"/>
        <end position="328"/>
    </location>
</feature>
<dbReference type="InterPro" id="IPR006084">
    <property type="entry name" value="XPG/Rad2"/>
</dbReference>
<dbReference type="Gene3D" id="1.10.150.20">
    <property type="entry name" value="5' to 3' exonuclease, C-terminal subdomain"/>
    <property type="match status" value="1"/>
</dbReference>
<feature type="compositionally biased region" description="Basic and acidic residues" evidence="14">
    <location>
        <begin position="403"/>
        <end position="422"/>
    </location>
</feature>
<keyword evidence="2 13" id="KW-0235">DNA replication</keyword>
<feature type="domain" description="XPG-I" evidence="15">
    <location>
        <begin position="147"/>
        <end position="219"/>
    </location>
</feature>
<dbReference type="Gene3D" id="3.40.50.1010">
    <property type="entry name" value="5'-nuclease"/>
    <property type="match status" value="1"/>
</dbReference>
<comment type="subcellular location">
    <subcellularLocation>
        <location evidence="13">Nucleus</location>
        <location evidence="13">Nucleolus</location>
    </subcellularLocation>
    <subcellularLocation>
        <location evidence="13">Nucleus</location>
        <location evidence="13">Nucleoplasm</location>
    </subcellularLocation>
    <subcellularLocation>
        <location evidence="13">Mitochondrion</location>
    </subcellularLocation>
    <text evidence="13">Resides mostly in the nucleoli and relocalizes to the nucleoplasm upon DNA damage.</text>
</comment>
<feature type="region of interest" description="Disordered" evidence="14">
    <location>
        <begin position="397"/>
        <end position="446"/>
    </location>
</feature>
<dbReference type="PROSITE" id="PS00842">
    <property type="entry name" value="XPG_2"/>
    <property type="match status" value="1"/>
</dbReference>
<evidence type="ECO:0000256" key="4">
    <source>
        <dbReference type="ARBA" id="ARBA00022723"/>
    </source>
</evidence>
<evidence type="ECO:0000256" key="6">
    <source>
        <dbReference type="ARBA" id="ARBA00022763"/>
    </source>
</evidence>
<reference evidence="17 18" key="1">
    <citation type="journal article" date="2019" name="New Phytol.">
        <title>Comparative genomics reveals unique wood-decay strategies and fruiting body development in the Schizophyllaceae.</title>
        <authorList>
            <person name="Almasi E."/>
            <person name="Sahu N."/>
            <person name="Krizsan K."/>
            <person name="Balint B."/>
            <person name="Kovacs G.M."/>
            <person name="Kiss B."/>
            <person name="Cseklye J."/>
            <person name="Drula E."/>
            <person name="Henrissat B."/>
            <person name="Nagy I."/>
            <person name="Chovatia M."/>
            <person name="Adam C."/>
            <person name="LaButti K."/>
            <person name="Lipzen A."/>
            <person name="Riley R."/>
            <person name="Grigoriev I.V."/>
            <person name="Nagy L.G."/>
        </authorList>
    </citation>
    <scope>NUCLEOTIDE SEQUENCE [LARGE SCALE GENOMIC DNA]</scope>
    <source>
        <strain evidence="17 18">NL-1724</strain>
    </source>
</reference>
<dbReference type="FunFam" id="3.40.50.1010:FF:000003">
    <property type="entry name" value="Flap endonuclease 1"/>
    <property type="match status" value="1"/>
</dbReference>
<dbReference type="SUPFAM" id="SSF88723">
    <property type="entry name" value="PIN domain-like"/>
    <property type="match status" value="1"/>
</dbReference>
<dbReference type="InterPro" id="IPR023426">
    <property type="entry name" value="Flap_endonuc"/>
</dbReference>
<dbReference type="InterPro" id="IPR006086">
    <property type="entry name" value="XPG-I_dom"/>
</dbReference>
<keyword evidence="11 13" id="KW-0234">DNA repair</keyword>
<dbReference type="InterPro" id="IPR019974">
    <property type="entry name" value="XPG_CS"/>
</dbReference>
<evidence type="ECO:0000256" key="8">
    <source>
        <dbReference type="ARBA" id="ARBA00022839"/>
    </source>
</evidence>
<feature type="domain" description="XPG N-terminal" evidence="16">
    <location>
        <begin position="1"/>
        <end position="108"/>
    </location>
</feature>
<dbReference type="AlphaFoldDB" id="A0A550C6W9"/>
<organism evidence="17 18">
    <name type="scientific">Schizophyllum amplum</name>
    <dbReference type="NCBI Taxonomy" id="97359"/>
    <lineage>
        <taxon>Eukaryota</taxon>
        <taxon>Fungi</taxon>
        <taxon>Dikarya</taxon>
        <taxon>Basidiomycota</taxon>
        <taxon>Agaricomycotina</taxon>
        <taxon>Agaricomycetes</taxon>
        <taxon>Agaricomycetidae</taxon>
        <taxon>Agaricales</taxon>
        <taxon>Schizophyllaceae</taxon>
        <taxon>Schizophyllum</taxon>
    </lineage>
</organism>
<dbReference type="Pfam" id="PF00867">
    <property type="entry name" value="XPG_I"/>
    <property type="match status" value="1"/>
</dbReference>
<dbReference type="CDD" id="cd09867">
    <property type="entry name" value="PIN_FEN1"/>
    <property type="match status" value="1"/>
</dbReference>
<dbReference type="GO" id="GO:0000287">
    <property type="term" value="F:magnesium ion binding"/>
    <property type="evidence" value="ECO:0007669"/>
    <property type="project" value="UniProtKB-UniRule"/>
</dbReference>
<evidence type="ECO:0000256" key="5">
    <source>
        <dbReference type="ARBA" id="ARBA00022759"/>
    </source>
</evidence>
<dbReference type="EC" id="3.1.-.-" evidence="13"/>
<proteinExistence type="inferred from homology"/>
<comment type="cofactor">
    <cofactor evidence="13">
        <name>Mg(2+)</name>
        <dbReference type="ChEBI" id="CHEBI:18420"/>
    </cofactor>
    <text evidence="13">Binds 2 magnesium ions per subunit. They probably participate in the reaction catalyzed by the enzyme. May bind an additional third magnesium ion after substrate binding.</text>
</comment>
<name>A0A550C6W9_9AGAR</name>
<evidence type="ECO:0000256" key="10">
    <source>
        <dbReference type="ARBA" id="ARBA00023128"/>
    </source>
</evidence>
<dbReference type="InterPro" id="IPR036279">
    <property type="entry name" value="5-3_exonuclease_C_sf"/>
</dbReference>
<protein>
    <recommendedName>
        <fullName evidence="13">Flap endonuclease 1</fullName>
        <shortName evidence="13">FEN-1</shortName>
        <ecNumber evidence="13">3.1.-.-</ecNumber>
    </recommendedName>
    <alternativeName>
        <fullName evidence="13">Flap structure-specific endonuclease 1</fullName>
    </alternativeName>
</protein>
<gene>
    <name evidence="17" type="ORF">BD626DRAFT_504407</name>
</gene>
<evidence type="ECO:0000313" key="18">
    <source>
        <dbReference type="Proteomes" id="UP000320762"/>
    </source>
</evidence>
<dbReference type="EMBL" id="VDMD01000021">
    <property type="protein sequence ID" value="TRM60548.1"/>
    <property type="molecule type" value="Genomic_DNA"/>
</dbReference>
<keyword evidence="1 13" id="KW-0597">Phosphoprotein</keyword>
<dbReference type="HAMAP" id="MF_00614">
    <property type="entry name" value="Fen"/>
    <property type="match status" value="1"/>
</dbReference>
<evidence type="ECO:0000256" key="7">
    <source>
        <dbReference type="ARBA" id="ARBA00022801"/>
    </source>
</evidence>
<dbReference type="OrthoDB" id="1937206at2759"/>
<dbReference type="SMART" id="SM00485">
    <property type="entry name" value="XPGN"/>
    <property type="match status" value="1"/>
</dbReference>
<dbReference type="PANTHER" id="PTHR11081:SF9">
    <property type="entry name" value="FLAP ENDONUCLEASE 1"/>
    <property type="match status" value="1"/>
</dbReference>
<dbReference type="InterPro" id="IPR029060">
    <property type="entry name" value="PIN-like_dom_sf"/>
</dbReference>
<keyword evidence="6 13" id="KW-0227">DNA damage</keyword>
<keyword evidence="18" id="KW-1185">Reference proteome</keyword>
<dbReference type="STRING" id="97359.A0A550C6W9"/>
<comment type="caution">
    <text evidence="17">The sequence shown here is derived from an EMBL/GenBank/DDBJ whole genome shotgun (WGS) entry which is preliminary data.</text>
</comment>
<evidence type="ECO:0000256" key="2">
    <source>
        <dbReference type="ARBA" id="ARBA00022705"/>
    </source>
</evidence>
<evidence type="ECO:0000256" key="9">
    <source>
        <dbReference type="ARBA" id="ARBA00022842"/>
    </source>
</evidence>
<comment type="function">
    <text evidence="13">Structure-specific nuclease with 5'-flap endonuclease and 5'-3' exonuclease activities involved in DNA replication and repair. During DNA replication, cleaves the 5'-overhanging flap structure that is generated by displacement synthesis when DNA polymerase encounters the 5'-end of a downstream Okazaki fragment. It enters the flap from the 5'-end and then tracks to cleave the flap base, leaving a nick for ligation. Also involved in the long patch base excision repair (LP-BER) pathway, by cleaving within the apurinic/apyrimidinic (AP) site-terminated flap. Acts as a genome stabilization factor that prevents flaps from equilibrating into structures that lead to duplications and deletions. Also possesses 5'-3' exonuclease activity on nicked or gapped double-stranded DNA, and exhibits RNase H activity. Also involved in replication and repair of rDNA and in repairing mitochondrial DNA.</text>
</comment>
<keyword evidence="12 13" id="KW-0539">Nucleus</keyword>
<sequence length="446" mass="49002">MGIKGLTGLLSEHAPKAMKEHEIKTLFGRKVAIDASMSIYQFLIAVRQKDGEMLTNDAGEITSHLMGLFYRTIRIVENGIKPAYVFDGKPPDLKKGVLSKRFEKRDDAKEGEEEAKETGTAADVDKFSRRQVRVTREHNEECRRLLKLMGIPYVVAPSEAEAQCAELARGGKVYAAGSEDMDTLTFNAPILFRHLTVSEAKKQPILEINLQAALDGLNMDLSMFVDLCILLGCDYLEPIKGVGPKSAMKLVREHGGLAGVVEHLRAKQAEKDEAAAAAAAEESADDEPAPTSDVEQPDADEDEDEKPKEKPKPKKAKGKGRGGVTIPEDWPWEEAKKLFLTPDVIPADDVELDWKSPDVDGLVQFLVNEKGFNEERVRKGAEKLAKFLNVKQQGRLDGFFTVKPKDKPEPKGKGKGKADAKGKGTKGTKRKGDDKAEGGAKKKTKK</sequence>
<dbReference type="PRINTS" id="PR00853">
    <property type="entry name" value="XPGRADSUPER"/>
</dbReference>
<keyword evidence="9 13" id="KW-0460">Magnesium</keyword>
<dbReference type="GO" id="GO:0005739">
    <property type="term" value="C:mitochondrion"/>
    <property type="evidence" value="ECO:0007669"/>
    <property type="project" value="UniProtKB-SubCell"/>
</dbReference>
<dbReference type="PANTHER" id="PTHR11081">
    <property type="entry name" value="FLAP ENDONUCLEASE FAMILY MEMBER"/>
    <property type="match status" value="1"/>
</dbReference>
<evidence type="ECO:0000256" key="1">
    <source>
        <dbReference type="ARBA" id="ARBA00022553"/>
    </source>
</evidence>
<dbReference type="GO" id="GO:0005730">
    <property type="term" value="C:nucleolus"/>
    <property type="evidence" value="ECO:0007669"/>
    <property type="project" value="UniProtKB-SubCell"/>
</dbReference>
<keyword evidence="7 13" id="KW-0378">Hydrolase</keyword>
<evidence type="ECO:0000256" key="14">
    <source>
        <dbReference type="SAM" id="MobiDB-lite"/>
    </source>
</evidence>
<evidence type="ECO:0000256" key="12">
    <source>
        <dbReference type="ARBA" id="ARBA00023242"/>
    </source>
</evidence>
<dbReference type="SMART" id="SM00279">
    <property type="entry name" value="HhH2"/>
    <property type="match status" value="1"/>
</dbReference>
<comment type="similarity">
    <text evidence="13">Belongs to the XPG/RAD2 endonuclease family. FEN1 subfamily.</text>
</comment>
<dbReference type="GO" id="GO:0006284">
    <property type="term" value="P:base-excision repair"/>
    <property type="evidence" value="ECO:0007669"/>
    <property type="project" value="UniProtKB-UniRule"/>
</dbReference>
<feature type="compositionally biased region" description="Basic residues" evidence="14">
    <location>
        <begin position="311"/>
        <end position="320"/>
    </location>
</feature>
<dbReference type="InterPro" id="IPR008918">
    <property type="entry name" value="HhH2"/>
</dbReference>
<keyword evidence="4 13" id="KW-0479">Metal-binding</keyword>
<dbReference type="SMART" id="SM00484">
    <property type="entry name" value="XPGI"/>
    <property type="match status" value="1"/>
</dbReference>
<dbReference type="GO" id="GO:0008409">
    <property type="term" value="F:5'-3' exonuclease activity"/>
    <property type="evidence" value="ECO:0007669"/>
    <property type="project" value="UniProtKB-UniRule"/>
</dbReference>
<dbReference type="PROSITE" id="PS00841">
    <property type="entry name" value="XPG_1"/>
    <property type="match status" value="1"/>
</dbReference>
<evidence type="ECO:0000313" key="17">
    <source>
        <dbReference type="EMBL" id="TRM60548.1"/>
    </source>
</evidence>
<dbReference type="InterPro" id="IPR006085">
    <property type="entry name" value="XPG_DNA_repair_N"/>
</dbReference>